<evidence type="ECO:0000256" key="3">
    <source>
        <dbReference type="ARBA" id="ARBA00023274"/>
    </source>
</evidence>
<proteinExistence type="inferred from homology"/>
<dbReference type="GO" id="GO:0006412">
    <property type="term" value="P:translation"/>
    <property type="evidence" value="ECO:0007669"/>
    <property type="project" value="UniProtKB-UniRule"/>
</dbReference>
<evidence type="ECO:0000313" key="7">
    <source>
        <dbReference type="Proteomes" id="UP000724148"/>
    </source>
</evidence>
<dbReference type="PROSITE" id="PS01167">
    <property type="entry name" value="RIBOSOMAL_L17"/>
    <property type="match status" value="1"/>
</dbReference>
<organism evidence="6 7">
    <name type="scientific">Candidatus Sungiibacteriota bacterium</name>
    <dbReference type="NCBI Taxonomy" id="2750080"/>
    <lineage>
        <taxon>Bacteria</taxon>
        <taxon>Candidatus Sungiibacteriota</taxon>
    </lineage>
</organism>
<comment type="similarity">
    <text evidence="1 4 5">Belongs to the bacterial ribosomal protein bL17 family.</text>
</comment>
<keyword evidence="3 4" id="KW-0687">Ribonucleoprotein</keyword>
<evidence type="ECO:0000256" key="2">
    <source>
        <dbReference type="ARBA" id="ARBA00022980"/>
    </source>
</evidence>
<reference evidence="6" key="1">
    <citation type="submission" date="2020-07" db="EMBL/GenBank/DDBJ databases">
        <title>Huge and variable diversity of episymbiotic CPR bacteria and DPANN archaea in groundwater ecosystems.</title>
        <authorList>
            <person name="He C.Y."/>
            <person name="Keren R."/>
            <person name="Whittaker M."/>
            <person name="Farag I.F."/>
            <person name="Doudna J."/>
            <person name="Cate J.H.D."/>
            <person name="Banfield J.F."/>
        </authorList>
    </citation>
    <scope>NUCLEOTIDE SEQUENCE</scope>
    <source>
        <strain evidence="6">NC_groundwater_193_Ag_S-0.1um_51_7</strain>
    </source>
</reference>
<dbReference type="GO" id="GO:0003735">
    <property type="term" value="F:structural constituent of ribosome"/>
    <property type="evidence" value="ECO:0007669"/>
    <property type="project" value="InterPro"/>
</dbReference>
<keyword evidence="2 4" id="KW-0689">Ribosomal protein</keyword>
<dbReference type="InterPro" id="IPR036373">
    <property type="entry name" value="Ribosomal_bL17_sf"/>
</dbReference>
<dbReference type="Proteomes" id="UP000724148">
    <property type="component" value="Unassembled WGS sequence"/>
</dbReference>
<comment type="subunit">
    <text evidence="4">Part of the 50S ribosomal subunit. Contacts protein L32.</text>
</comment>
<dbReference type="NCBIfam" id="TIGR00059">
    <property type="entry name" value="L17"/>
    <property type="match status" value="1"/>
</dbReference>
<dbReference type="PANTHER" id="PTHR14413:SF16">
    <property type="entry name" value="LARGE RIBOSOMAL SUBUNIT PROTEIN BL17M"/>
    <property type="match status" value="1"/>
</dbReference>
<gene>
    <name evidence="4 6" type="primary">rplQ</name>
    <name evidence="6" type="ORF">HYT40_02330</name>
</gene>
<sequence length="122" mass="14087">MQHKRRGRKFGRTRDQRKAFIKSLISALVLKKRIQTTEARAKEIRPKVERLVTKAKAVSRGETKRALHNRREIMASTSPKIAKILIDDIAPKYHDRHGGYTRIMKTGVRRSDGARLAIIEFV</sequence>
<dbReference type="EMBL" id="JACOZA010000064">
    <property type="protein sequence ID" value="MBI2096969.1"/>
    <property type="molecule type" value="Genomic_DNA"/>
</dbReference>
<dbReference type="InterPro" id="IPR047859">
    <property type="entry name" value="Ribosomal_bL17_CS"/>
</dbReference>
<protein>
    <recommendedName>
        <fullName evidence="4">Large ribosomal subunit protein bL17</fullName>
    </recommendedName>
</protein>
<accession>A0A931WN56</accession>
<dbReference type="Pfam" id="PF01196">
    <property type="entry name" value="Ribosomal_L17"/>
    <property type="match status" value="1"/>
</dbReference>
<name>A0A931WN56_9BACT</name>
<dbReference type="GO" id="GO:0022625">
    <property type="term" value="C:cytosolic large ribosomal subunit"/>
    <property type="evidence" value="ECO:0007669"/>
    <property type="project" value="TreeGrafter"/>
</dbReference>
<dbReference type="AlphaFoldDB" id="A0A931WN56"/>
<dbReference type="HAMAP" id="MF_01368">
    <property type="entry name" value="Ribosomal_bL17"/>
    <property type="match status" value="1"/>
</dbReference>
<evidence type="ECO:0000256" key="5">
    <source>
        <dbReference type="RuleBase" id="RU000660"/>
    </source>
</evidence>
<dbReference type="InterPro" id="IPR000456">
    <property type="entry name" value="Ribosomal_bL17"/>
</dbReference>
<comment type="caution">
    <text evidence="6">The sequence shown here is derived from an EMBL/GenBank/DDBJ whole genome shotgun (WGS) entry which is preliminary data.</text>
</comment>
<evidence type="ECO:0000256" key="4">
    <source>
        <dbReference type="HAMAP-Rule" id="MF_01368"/>
    </source>
</evidence>
<evidence type="ECO:0000313" key="6">
    <source>
        <dbReference type="EMBL" id="MBI2096969.1"/>
    </source>
</evidence>
<dbReference type="SUPFAM" id="SSF64263">
    <property type="entry name" value="Prokaryotic ribosomal protein L17"/>
    <property type="match status" value="1"/>
</dbReference>
<evidence type="ECO:0000256" key="1">
    <source>
        <dbReference type="ARBA" id="ARBA00008777"/>
    </source>
</evidence>
<dbReference type="Gene3D" id="3.90.1030.10">
    <property type="entry name" value="Ribosomal protein L17"/>
    <property type="match status" value="1"/>
</dbReference>
<dbReference type="PANTHER" id="PTHR14413">
    <property type="entry name" value="RIBOSOMAL PROTEIN L17"/>
    <property type="match status" value="1"/>
</dbReference>